<dbReference type="SMART" id="SM01274">
    <property type="entry name" value="malic"/>
    <property type="match status" value="1"/>
</dbReference>
<dbReference type="InterPro" id="IPR001891">
    <property type="entry name" value="Malic_OxRdtase"/>
</dbReference>
<dbReference type="AlphaFoldDB" id="A0A1H4X5Q6"/>
<evidence type="ECO:0000259" key="7">
    <source>
        <dbReference type="SMART" id="SM00919"/>
    </source>
</evidence>
<feature type="binding site" evidence="5">
    <location>
        <position position="144"/>
    </location>
    <ligand>
        <name>a divalent metal cation</name>
        <dbReference type="ChEBI" id="CHEBI:60240"/>
    </ligand>
</feature>
<keyword evidence="2" id="KW-0560">Oxidoreductase</keyword>
<dbReference type="PRINTS" id="PR00072">
    <property type="entry name" value="MALOXRDTASE"/>
</dbReference>
<feature type="binding site" evidence="5">
    <location>
        <position position="145"/>
    </location>
    <ligand>
        <name>a divalent metal cation</name>
        <dbReference type="ChEBI" id="CHEBI:60240"/>
    </ligand>
</feature>
<organism evidence="9 10">
    <name type="scientific">Rhodococcus koreensis</name>
    <dbReference type="NCBI Taxonomy" id="99653"/>
    <lineage>
        <taxon>Bacteria</taxon>
        <taxon>Bacillati</taxon>
        <taxon>Actinomycetota</taxon>
        <taxon>Actinomycetes</taxon>
        <taxon>Mycobacteriales</taxon>
        <taxon>Nocardiaceae</taxon>
        <taxon>Rhodococcus</taxon>
    </lineage>
</organism>
<dbReference type="Pfam" id="PF00390">
    <property type="entry name" value="malic"/>
    <property type="match status" value="1"/>
</dbReference>
<dbReference type="GO" id="GO:0046872">
    <property type="term" value="F:metal ion binding"/>
    <property type="evidence" value="ECO:0007669"/>
    <property type="project" value="UniProtKB-KW"/>
</dbReference>
<dbReference type="GO" id="GO:0051287">
    <property type="term" value="F:NAD binding"/>
    <property type="evidence" value="ECO:0007669"/>
    <property type="project" value="InterPro"/>
</dbReference>
<dbReference type="PIRSF" id="PIRSF000106">
    <property type="entry name" value="ME"/>
    <property type="match status" value="1"/>
</dbReference>
<keyword evidence="5 6" id="KW-0479">Metal-binding</keyword>
<protein>
    <submittedName>
        <fullName evidence="9">Malate dehydrogenase (Oxaloacetate-decarboxylating)</fullName>
    </submittedName>
</protein>
<dbReference type="GO" id="GO:0016616">
    <property type="term" value="F:oxidoreductase activity, acting on the CH-OH group of donors, NAD or NADP as acceptor"/>
    <property type="evidence" value="ECO:0007669"/>
    <property type="project" value="InterPro"/>
</dbReference>
<dbReference type="InterPro" id="IPR012302">
    <property type="entry name" value="Malic_NAD-bd"/>
</dbReference>
<dbReference type="EMBL" id="FNSV01000005">
    <property type="protein sequence ID" value="SED00560.1"/>
    <property type="molecule type" value="Genomic_DNA"/>
</dbReference>
<dbReference type="GO" id="GO:0004470">
    <property type="term" value="F:malic enzyme activity"/>
    <property type="evidence" value="ECO:0007669"/>
    <property type="project" value="InterPro"/>
</dbReference>
<dbReference type="CDD" id="cd05311">
    <property type="entry name" value="NAD_bind_2_malic_enz"/>
    <property type="match status" value="1"/>
</dbReference>
<dbReference type="PANTHER" id="PTHR43237:SF4">
    <property type="entry name" value="NADP-DEPENDENT MALIC ENZYME"/>
    <property type="match status" value="1"/>
</dbReference>
<evidence type="ECO:0000256" key="5">
    <source>
        <dbReference type="PIRSR" id="PIRSR000106-3"/>
    </source>
</evidence>
<evidence type="ECO:0000256" key="2">
    <source>
        <dbReference type="ARBA" id="ARBA00023002"/>
    </source>
</evidence>
<evidence type="ECO:0000256" key="1">
    <source>
        <dbReference type="ARBA" id="ARBA00008785"/>
    </source>
</evidence>
<dbReference type="SUPFAM" id="SSF53223">
    <property type="entry name" value="Aminoacid dehydrogenase-like, N-terminal domain"/>
    <property type="match status" value="1"/>
</dbReference>
<feature type="binding site" evidence="4">
    <location>
        <position position="324"/>
    </location>
    <ligand>
        <name>(S)-malate</name>
        <dbReference type="ChEBI" id="CHEBI:15589"/>
    </ligand>
</feature>
<dbReference type="InterPro" id="IPR037062">
    <property type="entry name" value="Malic_N_dom_sf"/>
</dbReference>
<gene>
    <name evidence="9" type="ORF">SAMN04490239_6367</name>
</gene>
<evidence type="ECO:0000256" key="3">
    <source>
        <dbReference type="PIRSR" id="PIRSR000106-1"/>
    </source>
</evidence>
<evidence type="ECO:0000313" key="10">
    <source>
        <dbReference type="Proteomes" id="UP000183561"/>
    </source>
</evidence>
<evidence type="ECO:0000259" key="8">
    <source>
        <dbReference type="SMART" id="SM01274"/>
    </source>
</evidence>
<dbReference type="Proteomes" id="UP000183561">
    <property type="component" value="Unassembled WGS sequence"/>
</dbReference>
<feature type="binding site" evidence="4">
    <location>
        <position position="295"/>
    </location>
    <ligand>
        <name>(S)-malate</name>
        <dbReference type="ChEBI" id="CHEBI:15589"/>
    </ligand>
</feature>
<keyword evidence="10" id="KW-1185">Reference proteome</keyword>
<feature type="domain" description="Malic enzyme N-terminal" evidence="8">
    <location>
        <begin position="26"/>
        <end position="159"/>
    </location>
</feature>
<dbReference type="SUPFAM" id="SSF51735">
    <property type="entry name" value="NAD(P)-binding Rossmann-fold domains"/>
    <property type="match status" value="1"/>
</dbReference>
<dbReference type="InterPro" id="IPR045213">
    <property type="entry name" value="Malic_NAD-bd_bact_type"/>
</dbReference>
<dbReference type="Pfam" id="PF03949">
    <property type="entry name" value="Malic_M"/>
    <property type="match status" value="1"/>
</dbReference>
<evidence type="ECO:0000256" key="4">
    <source>
        <dbReference type="PIRSR" id="PIRSR000106-2"/>
    </source>
</evidence>
<feature type="binding site" evidence="5">
    <location>
        <position position="170"/>
    </location>
    <ligand>
        <name>a divalent metal cation</name>
        <dbReference type="ChEBI" id="CHEBI:60240"/>
    </ligand>
</feature>
<accession>A0A1H4X5Q6</accession>
<evidence type="ECO:0000313" key="9">
    <source>
        <dbReference type="EMBL" id="SED00560.1"/>
    </source>
</evidence>
<dbReference type="RefSeq" id="WP_072936892.1">
    <property type="nucleotide sequence ID" value="NZ_FNSV01000005.1"/>
</dbReference>
<dbReference type="InterPro" id="IPR046346">
    <property type="entry name" value="Aminoacid_DH-like_N_sf"/>
</dbReference>
<comment type="similarity">
    <text evidence="1 6">Belongs to the malic enzymes family.</text>
</comment>
<feature type="active site" description="Proton donor" evidence="3">
    <location>
        <position position="47"/>
    </location>
</feature>
<dbReference type="InterPro" id="IPR012301">
    <property type="entry name" value="Malic_N_dom"/>
</dbReference>
<reference evidence="10" key="1">
    <citation type="submission" date="2016-10" db="EMBL/GenBank/DDBJ databases">
        <authorList>
            <person name="Varghese N."/>
            <person name="Submissions S."/>
        </authorList>
    </citation>
    <scope>NUCLEOTIDE SEQUENCE [LARGE SCALE GENOMIC DNA]</scope>
    <source>
        <strain evidence="10">DSM 44498</strain>
    </source>
</reference>
<evidence type="ECO:0000256" key="6">
    <source>
        <dbReference type="RuleBase" id="RU003427"/>
    </source>
</evidence>
<feature type="domain" description="Malic enzyme NAD-binding" evidence="7">
    <location>
        <begin position="171"/>
        <end position="391"/>
    </location>
</feature>
<sequence>MTVVSESTTPQKVELTDEEIFAGHLGGKLSVELTAPLDTQRDLSIAYTPGVAQVSRAIAADETLADRYTWTSRLVVVVSDGSAVLGLGDIGPRASLPVMEGKSALFKNFAGLNSIPLVLDTQDPDEIVETLIRLRPSFGAVNLEDISAPRCFEIEQRVIEALDCPVMHDDQHGTAIVVLAALKGAVKVQDRDIRGLRVVISGAGAAGVACANILLAAGIADVTVLDSKGIVSVDRQDLNAVKVDLAARTNPAGRRGGVAQALDGADVFLGVSAGTVPEELIATMAENSIVFALSNPDPEIHPDVARRHAAIVATGRSDFPNQINNVLAFPGVFKGALDAGARRITEGMKLAAAEAILSVVGDELAVDKIVPSPLDPRVAPAVAEAVAAAAR</sequence>
<proteinExistence type="inferred from homology"/>
<dbReference type="OrthoDB" id="9805787at2"/>
<dbReference type="Gene3D" id="3.40.50.720">
    <property type="entry name" value="NAD(P)-binding Rossmann-like Domain"/>
    <property type="match status" value="1"/>
</dbReference>
<comment type="cofactor">
    <cofactor evidence="5">
        <name>Mg(2+)</name>
        <dbReference type="ChEBI" id="CHEBI:18420"/>
    </cofactor>
    <cofactor evidence="5">
        <name>Mn(2+)</name>
        <dbReference type="ChEBI" id="CHEBI:29035"/>
    </cofactor>
    <text evidence="5">Divalent metal cations. Prefers magnesium or manganese.</text>
</comment>
<feature type="active site" description="Proton acceptor" evidence="3">
    <location>
        <position position="102"/>
    </location>
</feature>
<dbReference type="PANTHER" id="PTHR43237">
    <property type="entry name" value="NADP-DEPENDENT MALIC ENZYME"/>
    <property type="match status" value="1"/>
</dbReference>
<dbReference type="Gene3D" id="3.40.50.10380">
    <property type="entry name" value="Malic enzyme, N-terminal domain"/>
    <property type="match status" value="1"/>
</dbReference>
<name>A0A1H4X5Q6_9NOCA</name>
<dbReference type="InterPro" id="IPR051674">
    <property type="entry name" value="Malate_Decarboxylase"/>
</dbReference>
<dbReference type="InterPro" id="IPR036291">
    <property type="entry name" value="NAD(P)-bd_dom_sf"/>
</dbReference>
<dbReference type="SMART" id="SM00919">
    <property type="entry name" value="Malic_M"/>
    <property type="match status" value="1"/>
</dbReference>